<organism evidence="1 2">
    <name type="scientific">Trifolium medium</name>
    <dbReference type="NCBI Taxonomy" id="97028"/>
    <lineage>
        <taxon>Eukaryota</taxon>
        <taxon>Viridiplantae</taxon>
        <taxon>Streptophyta</taxon>
        <taxon>Embryophyta</taxon>
        <taxon>Tracheophyta</taxon>
        <taxon>Spermatophyta</taxon>
        <taxon>Magnoliopsida</taxon>
        <taxon>eudicotyledons</taxon>
        <taxon>Gunneridae</taxon>
        <taxon>Pentapetalae</taxon>
        <taxon>rosids</taxon>
        <taxon>fabids</taxon>
        <taxon>Fabales</taxon>
        <taxon>Fabaceae</taxon>
        <taxon>Papilionoideae</taxon>
        <taxon>50 kb inversion clade</taxon>
        <taxon>NPAAA clade</taxon>
        <taxon>Hologalegina</taxon>
        <taxon>IRL clade</taxon>
        <taxon>Trifolieae</taxon>
        <taxon>Trifolium</taxon>
    </lineage>
</organism>
<evidence type="ECO:0000313" key="1">
    <source>
        <dbReference type="EMBL" id="MCI65850.1"/>
    </source>
</evidence>
<proteinExistence type="predicted"/>
<reference evidence="1 2" key="1">
    <citation type="journal article" date="2018" name="Front. Plant Sci.">
        <title>Red Clover (Trifolium pratense) and Zigzag Clover (T. medium) - A Picture of Genomic Similarities and Differences.</title>
        <authorList>
            <person name="Dluhosova J."/>
            <person name="Istvanek J."/>
            <person name="Nedelnik J."/>
            <person name="Repkova J."/>
        </authorList>
    </citation>
    <scope>NUCLEOTIDE SEQUENCE [LARGE SCALE GENOMIC DNA]</scope>
    <source>
        <strain evidence="2">cv. 10/8</strain>
        <tissue evidence="1">Leaf</tissue>
    </source>
</reference>
<dbReference type="EMBL" id="LXQA010683880">
    <property type="protein sequence ID" value="MCI65850.1"/>
    <property type="molecule type" value="Genomic_DNA"/>
</dbReference>
<dbReference type="Proteomes" id="UP000265520">
    <property type="component" value="Unassembled WGS sequence"/>
</dbReference>
<accession>A0A392U070</accession>
<protein>
    <submittedName>
        <fullName evidence="1">Uncharacterized protein</fullName>
    </submittedName>
</protein>
<name>A0A392U070_9FABA</name>
<sequence length="39" mass="4387">MRNTQPSETFITEATQSCAQRHAVLRNAHMPEAAPSFAW</sequence>
<comment type="caution">
    <text evidence="1">The sequence shown here is derived from an EMBL/GenBank/DDBJ whole genome shotgun (WGS) entry which is preliminary data.</text>
</comment>
<feature type="non-terminal residue" evidence="1">
    <location>
        <position position="39"/>
    </location>
</feature>
<dbReference type="AlphaFoldDB" id="A0A392U070"/>
<keyword evidence="2" id="KW-1185">Reference proteome</keyword>
<evidence type="ECO:0000313" key="2">
    <source>
        <dbReference type="Proteomes" id="UP000265520"/>
    </source>
</evidence>